<feature type="transmembrane region" description="Helical" evidence="1">
    <location>
        <begin position="324"/>
        <end position="342"/>
    </location>
</feature>
<accession>A0A1N6HF68</accession>
<feature type="transmembrane region" description="Helical" evidence="1">
    <location>
        <begin position="26"/>
        <end position="43"/>
    </location>
</feature>
<feature type="transmembrane region" description="Helical" evidence="1">
    <location>
        <begin position="92"/>
        <end position="110"/>
    </location>
</feature>
<name>A0A1N6HF68_9FLAO</name>
<evidence type="ECO:0000256" key="1">
    <source>
        <dbReference type="SAM" id="Phobius"/>
    </source>
</evidence>
<sequence>MTYYLFFVVTSILALAGNYKFKNIVVTILIIALALFAGTRTEIAPDFKMYKNFFRFSEDSYKDFVDNNVTLEPIIYIIPNFLKLFFGSKTDIINGSFLCFAFLGVATKLIALKKYANNFFLGFIIYFTYLYLMMEMITIRAGIAGGVFLLSLPYLYKGMYKKSLLMICLAMIFHTSSVIFFAIFIVIRLNVKIKYYYYSLILSFILIATKVNLLTLLLLDKVFPKVKAYLDLMEKTKEEDVNIFSFRILIALFMTVFLGFYYNKLKKIEGFEVLFRIHIISLFLFFSFSVTASVFSIRTFELLSVAQLLLFPMLTYVFAPKFKYIAWVILIIFSFAQIYYMIDISEFYEQYKSWLF</sequence>
<dbReference type="STRING" id="1416779.SAMN05444409_2427"/>
<keyword evidence="1" id="KW-0472">Membrane</keyword>
<evidence type="ECO:0000313" key="2">
    <source>
        <dbReference type="EMBL" id="SIO18396.1"/>
    </source>
</evidence>
<dbReference type="InterPro" id="IPR049458">
    <property type="entry name" value="EpsG-like"/>
</dbReference>
<feature type="transmembrane region" description="Helical" evidence="1">
    <location>
        <begin position="302"/>
        <end position="318"/>
    </location>
</feature>
<gene>
    <name evidence="2" type="ORF">SAMN05444409_2427</name>
</gene>
<dbReference type="Proteomes" id="UP000185207">
    <property type="component" value="Unassembled WGS sequence"/>
</dbReference>
<dbReference type="OrthoDB" id="6631730at2"/>
<feature type="transmembrane region" description="Helical" evidence="1">
    <location>
        <begin position="240"/>
        <end position="262"/>
    </location>
</feature>
<reference evidence="3" key="1">
    <citation type="submission" date="2016-11" db="EMBL/GenBank/DDBJ databases">
        <authorList>
            <person name="Varghese N."/>
            <person name="Submissions S."/>
        </authorList>
    </citation>
    <scope>NUCLEOTIDE SEQUENCE [LARGE SCALE GENOMIC DNA]</scope>
    <source>
        <strain evidence="3">DSM 27623</strain>
    </source>
</reference>
<feature type="transmembrane region" description="Helical" evidence="1">
    <location>
        <begin position="195"/>
        <end position="219"/>
    </location>
</feature>
<feature type="transmembrane region" description="Helical" evidence="1">
    <location>
        <begin position="115"/>
        <end position="132"/>
    </location>
</feature>
<feature type="transmembrane region" description="Helical" evidence="1">
    <location>
        <begin position="163"/>
        <end position="189"/>
    </location>
</feature>
<protein>
    <submittedName>
        <fullName evidence="2">EpsG family protein</fullName>
    </submittedName>
</protein>
<feature type="transmembrane region" description="Helical" evidence="1">
    <location>
        <begin position="274"/>
        <end position="295"/>
    </location>
</feature>
<keyword evidence="1" id="KW-0812">Transmembrane</keyword>
<keyword evidence="1" id="KW-1133">Transmembrane helix</keyword>
<organism evidence="2 3">
    <name type="scientific">Epilithonimonas zeae</name>
    <dbReference type="NCBI Taxonomy" id="1416779"/>
    <lineage>
        <taxon>Bacteria</taxon>
        <taxon>Pseudomonadati</taxon>
        <taxon>Bacteroidota</taxon>
        <taxon>Flavobacteriia</taxon>
        <taxon>Flavobacteriales</taxon>
        <taxon>Weeksellaceae</taxon>
        <taxon>Chryseobacterium group</taxon>
        <taxon>Epilithonimonas</taxon>
    </lineage>
</organism>
<keyword evidence="3" id="KW-1185">Reference proteome</keyword>
<proteinExistence type="predicted"/>
<dbReference type="Pfam" id="PF14897">
    <property type="entry name" value="EpsG"/>
    <property type="match status" value="1"/>
</dbReference>
<dbReference type="AlphaFoldDB" id="A0A1N6HF68"/>
<evidence type="ECO:0000313" key="3">
    <source>
        <dbReference type="Proteomes" id="UP000185207"/>
    </source>
</evidence>
<dbReference type="EMBL" id="FSRK01000001">
    <property type="protein sequence ID" value="SIO18396.1"/>
    <property type="molecule type" value="Genomic_DNA"/>
</dbReference>